<name>A8MM61_ALKOO</name>
<dbReference type="SMART" id="SM00387">
    <property type="entry name" value="HATPase_c"/>
    <property type="match status" value="1"/>
</dbReference>
<comment type="subcellular location">
    <subcellularLocation>
        <location evidence="2">Cell membrane</location>
        <topology evidence="2">Multi-pass membrane protein</topology>
    </subcellularLocation>
</comment>
<dbReference type="PANTHER" id="PTHR45528">
    <property type="entry name" value="SENSOR HISTIDINE KINASE CPXA"/>
    <property type="match status" value="1"/>
</dbReference>
<evidence type="ECO:0000256" key="9">
    <source>
        <dbReference type="ARBA" id="ARBA00022777"/>
    </source>
</evidence>
<evidence type="ECO:0000256" key="13">
    <source>
        <dbReference type="ARBA" id="ARBA00023136"/>
    </source>
</evidence>
<dbReference type="InterPro" id="IPR036890">
    <property type="entry name" value="HATPase_C_sf"/>
</dbReference>
<keyword evidence="4" id="KW-1003">Cell membrane</keyword>
<dbReference type="InterPro" id="IPR003661">
    <property type="entry name" value="HisK_dim/P_dom"/>
</dbReference>
<dbReference type="InterPro" id="IPR036097">
    <property type="entry name" value="HisK_dim/P_sf"/>
</dbReference>
<dbReference type="PANTHER" id="PTHR45528:SF1">
    <property type="entry name" value="SENSOR HISTIDINE KINASE CPXA"/>
    <property type="match status" value="1"/>
</dbReference>
<dbReference type="InterPro" id="IPR050398">
    <property type="entry name" value="HssS/ArlS-like"/>
</dbReference>
<dbReference type="Gene3D" id="1.10.287.130">
    <property type="match status" value="1"/>
</dbReference>
<dbReference type="PROSITE" id="PS50885">
    <property type="entry name" value="HAMP"/>
    <property type="match status" value="1"/>
</dbReference>
<keyword evidence="12" id="KW-0902">Two-component regulatory system</keyword>
<dbReference type="Pfam" id="PF00512">
    <property type="entry name" value="HisKA"/>
    <property type="match status" value="1"/>
</dbReference>
<dbReference type="InterPro" id="IPR005467">
    <property type="entry name" value="His_kinase_dom"/>
</dbReference>
<dbReference type="SMART" id="SM00388">
    <property type="entry name" value="HisKA"/>
    <property type="match status" value="1"/>
</dbReference>
<dbReference type="GO" id="GO:0005524">
    <property type="term" value="F:ATP binding"/>
    <property type="evidence" value="ECO:0007669"/>
    <property type="project" value="UniProtKB-KW"/>
</dbReference>
<evidence type="ECO:0000256" key="11">
    <source>
        <dbReference type="ARBA" id="ARBA00022989"/>
    </source>
</evidence>
<evidence type="ECO:0000259" key="15">
    <source>
        <dbReference type="PROSITE" id="PS50109"/>
    </source>
</evidence>
<gene>
    <name evidence="17" type="ordered locus">Clos_0668</name>
</gene>
<evidence type="ECO:0000313" key="17">
    <source>
        <dbReference type="EMBL" id="ABW18228.1"/>
    </source>
</evidence>
<evidence type="ECO:0000256" key="6">
    <source>
        <dbReference type="ARBA" id="ARBA00022679"/>
    </source>
</evidence>
<evidence type="ECO:0000256" key="4">
    <source>
        <dbReference type="ARBA" id="ARBA00022475"/>
    </source>
</evidence>
<dbReference type="InterPro" id="IPR003660">
    <property type="entry name" value="HAMP_dom"/>
</dbReference>
<evidence type="ECO:0000256" key="7">
    <source>
        <dbReference type="ARBA" id="ARBA00022692"/>
    </source>
</evidence>
<keyword evidence="13 14" id="KW-0472">Membrane</keyword>
<evidence type="ECO:0000256" key="14">
    <source>
        <dbReference type="SAM" id="Phobius"/>
    </source>
</evidence>
<keyword evidence="10" id="KW-0067">ATP-binding</keyword>
<feature type="transmembrane region" description="Helical" evidence="14">
    <location>
        <begin position="153"/>
        <end position="175"/>
    </location>
</feature>
<evidence type="ECO:0000256" key="10">
    <source>
        <dbReference type="ARBA" id="ARBA00022840"/>
    </source>
</evidence>
<feature type="transmembrane region" description="Helical" evidence="14">
    <location>
        <begin position="12"/>
        <end position="30"/>
    </location>
</feature>
<dbReference type="HOGENOM" id="CLU_000445_89_6_9"/>
<keyword evidence="11 14" id="KW-1133">Transmembrane helix</keyword>
<evidence type="ECO:0000256" key="12">
    <source>
        <dbReference type="ARBA" id="ARBA00023012"/>
    </source>
</evidence>
<feature type="domain" description="HAMP" evidence="16">
    <location>
        <begin position="172"/>
        <end position="224"/>
    </location>
</feature>
<dbReference type="EC" id="2.7.13.3" evidence="3"/>
<dbReference type="InterPro" id="IPR003594">
    <property type="entry name" value="HATPase_dom"/>
</dbReference>
<dbReference type="PROSITE" id="PS50109">
    <property type="entry name" value="HIS_KIN"/>
    <property type="match status" value="1"/>
</dbReference>
<dbReference type="Gene3D" id="3.30.565.10">
    <property type="entry name" value="Histidine kinase-like ATPase, C-terminal domain"/>
    <property type="match status" value="1"/>
</dbReference>
<proteinExistence type="predicted"/>
<reference evidence="18" key="1">
    <citation type="submission" date="2007-10" db="EMBL/GenBank/DDBJ databases">
        <title>Complete genome of Alkaliphilus oremlandii OhILAs.</title>
        <authorList>
            <person name="Copeland A."/>
            <person name="Lucas S."/>
            <person name="Lapidus A."/>
            <person name="Barry K."/>
            <person name="Detter J.C."/>
            <person name="Glavina del Rio T."/>
            <person name="Hammon N."/>
            <person name="Israni S."/>
            <person name="Dalin E."/>
            <person name="Tice H."/>
            <person name="Pitluck S."/>
            <person name="Chain P."/>
            <person name="Malfatti S."/>
            <person name="Shin M."/>
            <person name="Vergez L."/>
            <person name="Schmutz J."/>
            <person name="Larimer F."/>
            <person name="Land M."/>
            <person name="Hauser L."/>
            <person name="Kyrpides N."/>
            <person name="Mikhailova N."/>
            <person name="Stolz J.F."/>
            <person name="Dawson A."/>
            <person name="Fisher E."/>
            <person name="Crable B."/>
            <person name="Perera E."/>
            <person name="Lisak J."/>
            <person name="Ranganathan M."/>
            <person name="Basu P."/>
            <person name="Richardson P."/>
        </authorList>
    </citation>
    <scope>NUCLEOTIDE SEQUENCE [LARGE SCALE GENOMIC DNA]</scope>
    <source>
        <strain evidence="18">OhILAs</strain>
    </source>
</reference>
<protein>
    <recommendedName>
        <fullName evidence="3">histidine kinase</fullName>
        <ecNumber evidence="3">2.7.13.3</ecNumber>
    </recommendedName>
</protein>
<dbReference type="STRING" id="350688.Clos_0668"/>
<evidence type="ECO:0000256" key="5">
    <source>
        <dbReference type="ARBA" id="ARBA00022553"/>
    </source>
</evidence>
<keyword evidence="7 14" id="KW-0812">Transmembrane</keyword>
<dbReference type="eggNOG" id="COG2205">
    <property type="taxonomic scope" value="Bacteria"/>
</dbReference>
<dbReference type="GO" id="GO:0000155">
    <property type="term" value="F:phosphorelay sensor kinase activity"/>
    <property type="evidence" value="ECO:0007669"/>
    <property type="project" value="InterPro"/>
</dbReference>
<keyword evidence="9 17" id="KW-0418">Kinase</keyword>
<organism evidence="17 18">
    <name type="scientific">Alkaliphilus oremlandii (strain OhILAs)</name>
    <name type="common">Clostridium oremlandii (strain OhILAs)</name>
    <dbReference type="NCBI Taxonomy" id="350688"/>
    <lineage>
        <taxon>Bacteria</taxon>
        <taxon>Bacillati</taxon>
        <taxon>Bacillota</taxon>
        <taxon>Clostridia</taxon>
        <taxon>Peptostreptococcales</taxon>
        <taxon>Natronincolaceae</taxon>
        <taxon>Alkaliphilus</taxon>
    </lineage>
</organism>
<evidence type="ECO:0000256" key="1">
    <source>
        <dbReference type="ARBA" id="ARBA00000085"/>
    </source>
</evidence>
<dbReference type="EMBL" id="CP000853">
    <property type="protein sequence ID" value="ABW18228.1"/>
    <property type="molecule type" value="Genomic_DNA"/>
</dbReference>
<evidence type="ECO:0000259" key="16">
    <source>
        <dbReference type="PROSITE" id="PS50885"/>
    </source>
</evidence>
<dbReference type="RefSeq" id="WP_012158542.1">
    <property type="nucleotide sequence ID" value="NC_009922.1"/>
</dbReference>
<dbReference type="SMART" id="SM00304">
    <property type="entry name" value="HAMP"/>
    <property type="match status" value="1"/>
</dbReference>
<dbReference type="Pfam" id="PF02518">
    <property type="entry name" value="HATPase_c"/>
    <property type="match status" value="1"/>
</dbReference>
<dbReference type="OrthoDB" id="9780718at2"/>
<dbReference type="CDD" id="cd06225">
    <property type="entry name" value="HAMP"/>
    <property type="match status" value="1"/>
</dbReference>
<dbReference type="SUPFAM" id="SSF158472">
    <property type="entry name" value="HAMP domain-like"/>
    <property type="match status" value="1"/>
</dbReference>
<feature type="domain" description="Histidine kinase" evidence="15">
    <location>
        <begin position="232"/>
        <end position="432"/>
    </location>
</feature>
<dbReference type="AlphaFoldDB" id="A8MM61"/>
<dbReference type="KEGG" id="aoe:Clos_0668"/>
<dbReference type="CDD" id="cd00082">
    <property type="entry name" value="HisKA"/>
    <property type="match status" value="1"/>
</dbReference>
<dbReference type="SUPFAM" id="SSF47384">
    <property type="entry name" value="Homodimeric domain of signal transducing histidine kinase"/>
    <property type="match status" value="1"/>
</dbReference>
<dbReference type="Proteomes" id="UP000000269">
    <property type="component" value="Chromosome"/>
</dbReference>
<evidence type="ECO:0000256" key="2">
    <source>
        <dbReference type="ARBA" id="ARBA00004651"/>
    </source>
</evidence>
<dbReference type="SUPFAM" id="SSF55874">
    <property type="entry name" value="ATPase domain of HSP90 chaperone/DNA topoisomerase II/histidine kinase"/>
    <property type="match status" value="1"/>
</dbReference>
<evidence type="ECO:0000313" key="18">
    <source>
        <dbReference type="Proteomes" id="UP000000269"/>
    </source>
</evidence>
<dbReference type="Gene3D" id="6.10.340.10">
    <property type="match status" value="1"/>
</dbReference>
<dbReference type="GO" id="GO:0005886">
    <property type="term" value="C:plasma membrane"/>
    <property type="evidence" value="ECO:0007669"/>
    <property type="project" value="UniProtKB-SubCell"/>
</dbReference>
<sequence length="432" mass="50204">MKKHFVSINWKIWMAIVGTMLIMLICGFFAHSTIFKETKNELIIGQLQKLSQTKIEEESLLPTKYEIEKEGRKFDIRIDLTINSNYTDEKEYTQVIDEIIGTIEAEAFFKEEGRVRSSDLDYYYYVDWNMEKDNAVIFLTSTRRSTNIQTKTISYILGVLIIGLFSSKLVTIRIARPIQELKKFAEEISKHNWKVSAPATNNDEIGQLAESLEKMKNSLQKIEERERLFLQSISHDLKTPVMIIQGYAQAILDGVNLNKEVSMAEVIKAESDRLERKIHQLLTLNVLRYSQDYYEIEEFVRVDKVIKNLVKKFSLIQPDISWELNIEEIEVKGNPEALLIAFENIIENQIRYANRSIRILMNTNDQLEIKISNDGPRFETSNPMELFDVYTRDRNGKFGLGLAIASKIIKNHKGEIEAYNTENGVEFKIKFN</sequence>
<evidence type="ECO:0000256" key="8">
    <source>
        <dbReference type="ARBA" id="ARBA00022741"/>
    </source>
</evidence>
<dbReference type="Pfam" id="PF00672">
    <property type="entry name" value="HAMP"/>
    <property type="match status" value="1"/>
</dbReference>
<evidence type="ECO:0000256" key="3">
    <source>
        <dbReference type="ARBA" id="ARBA00012438"/>
    </source>
</evidence>
<keyword evidence="18" id="KW-1185">Reference proteome</keyword>
<keyword evidence="8" id="KW-0547">Nucleotide-binding</keyword>
<keyword evidence="5" id="KW-0597">Phosphoprotein</keyword>
<accession>A8MM61</accession>
<keyword evidence="6" id="KW-0808">Transferase</keyword>
<comment type="catalytic activity">
    <reaction evidence="1">
        <text>ATP + protein L-histidine = ADP + protein N-phospho-L-histidine.</text>
        <dbReference type="EC" id="2.7.13.3"/>
    </reaction>
</comment>